<protein>
    <submittedName>
        <fullName evidence="1">Uncharacterized protein</fullName>
    </submittedName>
</protein>
<name>A0A0B7BKE1_9EUPU</name>
<organism evidence="1">
    <name type="scientific">Arion vulgaris</name>
    <dbReference type="NCBI Taxonomy" id="1028688"/>
    <lineage>
        <taxon>Eukaryota</taxon>
        <taxon>Metazoa</taxon>
        <taxon>Spiralia</taxon>
        <taxon>Lophotrochozoa</taxon>
        <taxon>Mollusca</taxon>
        <taxon>Gastropoda</taxon>
        <taxon>Heterobranchia</taxon>
        <taxon>Euthyneura</taxon>
        <taxon>Panpulmonata</taxon>
        <taxon>Eupulmonata</taxon>
        <taxon>Stylommatophora</taxon>
        <taxon>Helicina</taxon>
        <taxon>Arionoidea</taxon>
        <taxon>Arionidae</taxon>
        <taxon>Arion</taxon>
    </lineage>
</organism>
<feature type="non-terminal residue" evidence="1">
    <location>
        <position position="1"/>
    </location>
</feature>
<dbReference type="EMBL" id="HACG01045735">
    <property type="protein sequence ID" value="CEK92600.1"/>
    <property type="molecule type" value="Transcribed_RNA"/>
</dbReference>
<evidence type="ECO:0000313" key="1">
    <source>
        <dbReference type="EMBL" id="CEK92600.1"/>
    </source>
</evidence>
<gene>
    <name evidence="1" type="primary">ORF189079</name>
</gene>
<accession>A0A0B7BKE1</accession>
<proteinExistence type="predicted"/>
<dbReference type="AlphaFoldDB" id="A0A0B7BKE1"/>
<sequence>GSFPRLLPQLPIMTCLVSHRVTIVCSLVGPSNTLALSTVSKGLITYRQGHTFSV</sequence>
<reference evidence="1" key="1">
    <citation type="submission" date="2014-12" db="EMBL/GenBank/DDBJ databases">
        <title>Insight into the proteome of Arion vulgaris.</title>
        <authorList>
            <person name="Aradska J."/>
            <person name="Bulat T."/>
            <person name="Smidak R."/>
            <person name="Sarate P."/>
            <person name="Gangsoo J."/>
            <person name="Sialana F."/>
            <person name="Bilban M."/>
            <person name="Lubec G."/>
        </authorList>
    </citation>
    <scope>NUCLEOTIDE SEQUENCE</scope>
    <source>
        <tissue evidence="1">Skin</tissue>
    </source>
</reference>